<dbReference type="SMART" id="SM00729">
    <property type="entry name" value="Elp3"/>
    <property type="match status" value="1"/>
</dbReference>
<dbReference type="InterPro" id="IPR013785">
    <property type="entry name" value="Aldolase_TIM"/>
</dbReference>
<keyword evidence="4 10" id="KW-0349">Heme</keyword>
<organism evidence="12 13">
    <name type="scientific">Micavibrio aeruginosavorus</name>
    <dbReference type="NCBI Taxonomy" id="349221"/>
    <lineage>
        <taxon>Bacteria</taxon>
        <taxon>Pseudomonadati</taxon>
        <taxon>Bdellovibrionota</taxon>
        <taxon>Bdellovibrionia</taxon>
        <taxon>Bdellovibrionales</taxon>
        <taxon>Pseudobdellovibrionaceae</taxon>
        <taxon>Micavibrio</taxon>
    </lineage>
</organism>
<dbReference type="InterPro" id="IPR006638">
    <property type="entry name" value="Elp3/MiaA/NifB-like_rSAM"/>
</dbReference>
<evidence type="ECO:0000256" key="3">
    <source>
        <dbReference type="ARBA" id="ARBA00017228"/>
    </source>
</evidence>
<keyword evidence="7 10" id="KW-0408">Iron</keyword>
<dbReference type="GO" id="GO:0004109">
    <property type="term" value="F:coproporphyrinogen oxidase activity"/>
    <property type="evidence" value="ECO:0007669"/>
    <property type="project" value="InterPro"/>
</dbReference>
<keyword evidence="9 10" id="KW-0143">Chaperone</keyword>
<comment type="subcellular location">
    <subcellularLocation>
        <location evidence="10">Cytoplasm</location>
    </subcellularLocation>
</comment>
<comment type="cofactor">
    <cofactor evidence="1">
        <name>[4Fe-4S] cluster</name>
        <dbReference type="ChEBI" id="CHEBI:49883"/>
    </cofactor>
</comment>
<dbReference type="InterPro" id="IPR004559">
    <property type="entry name" value="HemW-like"/>
</dbReference>
<evidence type="ECO:0000259" key="11">
    <source>
        <dbReference type="PROSITE" id="PS51918"/>
    </source>
</evidence>
<dbReference type="InterPro" id="IPR058240">
    <property type="entry name" value="rSAM_sf"/>
</dbReference>
<dbReference type="SFLD" id="SFLDF00562">
    <property type="entry name" value="HemN-like__clustered_with_heat"/>
    <property type="match status" value="1"/>
</dbReference>
<evidence type="ECO:0000256" key="10">
    <source>
        <dbReference type="RuleBase" id="RU364116"/>
    </source>
</evidence>
<dbReference type="Pfam" id="PF06969">
    <property type="entry name" value="HemN_C"/>
    <property type="match status" value="1"/>
</dbReference>
<name>A0A7T5UHM7_9BACT</name>
<dbReference type="GO" id="GO:0005737">
    <property type="term" value="C:cytoplasm"/>
    <property type="evidence" value="ECO:0007669"/>
    <property type="project" value="UniProtKB-SubCell"/>
</dbReference>
<evidence type="ECO:0000313" key="12">
    <source>
        <dbReference type="EMBL" id="QQG37096.1"/>
    </source>
</evidence>
<dbReference type="Gene3D" id="3.20.20.70">
    <property type="entry name" value="Aldolase class I"/>
    <property type="match status" value="1"/>
</dbReference>
<dbReference type="InterPro" id="IPR010723">
    <property type="entry name" value="HemN_C"/>
</dbReference>
<dbReference type="PANTHER" id="PTHR13932:SF5">
    <property type="entry name" value="RADICAL S-ADENOSYL METHIONINE DOMAIN-CONTAINING PROTEIN 1, MITOCHONDRIAL"/>
    <property type="match status" value="1"/>
</dbReference>
<dbReference type="EMBL" id="CP066681">
    <property type="protein sequence ID" value="QQG37096.1"/>
    <property type="molecule type" value="Genomic_DNA"/>
</dbReference>
<feature type="domain" description="Radical SAM core" evidence="11">
    <location>
        <begin position="1"/>
        <end position="235"/>
    </location>
</feature>
<evidence type="ECO:0000256" key="7">
    <source>
        <dbReference type="ARBA" id="ARBA00023004"/>
    </source>
</evidence>
<dbReference type="GO" id="GO:0046872">
    <property type="term" value="F:metal ion binding"/>
    <property type="evidence" value="ECO:0007669"/>
    <property type="project" value="UniProtKB-UniRule"/>
</dbReference>
<dbReference type="Proteomes" id="UP000595362">
    <property type="component" value="Chromosome"/>
</dbReference>
<sequence length="383" mass="43409">MFPLMFGIYVHWPFCASKCPYCDFNSHVRDAVDHAAWRDAYIREINYYAMLAPGRTVTSIFFGGGTPSLMEPETVKVVIDQIEKSWPCDPDMEITLEANPTSVEAAKLKSFREAGVNRVSIGVQSLRDESLSFLGRKHDRNEALKSIDLAKENFERFSFDLMYARPQQKVSDWVQELEEAVNLSVGHLSLYQLTIEEGTPFHTWHARGDFMMPSEDLGGEFYEITQSILGAAGLPAYEISNHAKPGQESRHNLTYWRYTDYVGIGPGAHGRLTLNDDKVATRGHRVPEIWMERVMESGHGSHDHEVVTPEQRWMESLMMGMRLREGVPFARLESESGKSIDDILDPRKLKALSEEGLITLSGDDIKPTTAGMQRLNGVFRYLL</sequence>
<keyword evidence="5 10" id="KW-0949">S-adenosyl-L-methionine</keyword>
<keyword evidence="8 10" id="KW-0411">Iron-sulfur</keyword>
<dbReference type="PROSITE" id="PS51918">
    <property type="entry name" value="RADICAL_SAM"/>
    <property type="match status" value="1"/>
</dbReference>
<evidence type="ECO:0000256" key="2">
    <source>
        <dbReference type="ARBA" id="ARBA00006100"/>
    </source>
</evidence>
<dbReference type="CDD" id="cd01335">
    <property type="entry name" value="Radical_SAM"/>
    <property type="match status" value="1"/>
</dbReference>
<comment type="similarity">
    <text evidence="2">Belongs to the anaerobic coproporphyrinogen-III oxidase family. HemW subfamily.</text>
</comment>
<keyword evidence="6 10" id="KW-0479">Metal-binding</keyword>
<dbReference type="SFLD" id="SFLDG01065">
    <property type="entry name" value="anaerobic_coproporphyrinogen-I"/>
    <property type="match status" value="1"/>
</dbReference>
<proteinExistence type="inferred from homology"/>
<dbReference type="SFLD" id="SFLDF00288">
    <property type="entry name" value="HemN-like__clustered_with_nucl"/>
    <property type="match status" value="1"/>
</dbReference>
<gene>
    <name evidence="12" type="ORF">HYS17_04850</name>
</gene>
<evidence type="ECO:0000256" key="6">
    <source>
        <dbReference type="ARBA" id="ARBA00022723"/>
    </source>
</evidence>
<dbReference type="SUPFAM" id="SSF102114">
    <property type="entry name" value="Radical SAM enzymes"/>
    <property type="match status" value="1"/>
</dbReference>
<evidence type="ECO:0000313" key="13">
    <source>
        <dbReference type="Proteomes" id="UP000595362"/>
    </source>
</evidence>
<evidence type="ECO:0000256" key="8">
    <source>
        <dbReference type="ARBA" id="ARBA00023014"/>
    </source>
</evidence>
<dbReference type="SFLD" id="SFLDS00029">
    <property type="entry name" value="Radical_SAM"/>
    <property type="match status" value="1"/>
</dbReference>
<evidence type="ECO:0000256" key="1">
    <source>
        <dbReference type="ARBA" id="ARBA00001966"/>
    </source>
</evidence>
<keyword evidence="10" id="KW-0963">Cytoplasm</keyword>
<reference evidence="12 13" key="1">
    <citation type="submission" date="2020-07" db="EMBL/GenBank/DDBJ databases">
        <title>Huge and variable diversity of episymbiotic CPR bacteria and DPANN archaea in groundwater ecosystems.</title>
        <authorList>
            <person name="He C.Y."/>
            <person name="Keren R."/>
            <person name="Whittaker M."/>
            <person name="Farag I.F."/>
            <person name="Doudna J."/>
            <person name="Cate J.H.D."/>
            <person name="Banfield J.F."/>
        </authorList>
    </citation>
    <scope>NUCLEOTIDE SEQUENCE [LARGE SCALE GENOMIC DNA]</scope>
    <source>
        <strain evidence="12">NC_groundwater_70_Ag_B-0.1um_54_66</strain>
    </source>
</reference>
<accession>A0A7T5UHM7</accession>
<dbReference type="Pfam" id="PF04055">
    <property type="entry name" value="Radical_SAM"/>
    <property type="match status" value="1"/>
</dbReference>
<evidence type="ECO:0000256" key="4">
    <source>
        <dbReference type="ARBA" id="ARBA00022617"/>
    </source>
</evidence>
<protein>
    <recommendedName>
        <fullName evidence="3 10">Heme chaperone HemW</fullName>
    </recommendedName>
</protein>
<dbReference type="InterPro" id="IPR007197">
    <property type="entry name" value="rSAM"/>
</dbReference>
<dbReference type="InterPro" id="IPR034505">
    <property type="entry name" value="Coproporphyrinogen-III_oxidase"/>
</dbReference>
<comment type="function">
    <text evidence="10">Probably acts as a heme chaperone, transferring heme to an unknown acceptor. Binds one molecule of heme per monomer, possibly covalently. Binds 1 [4Fe-4S] cluster. The cluster is coordinated with 3 cysteines and an exchangeable S-adenosyl-L-methionine.</text>
</comment>
<keyword evidence="10" id="KW-0004">4Fe-4S</keyword>
<evidence type="ECO:0000256" key="9">
    <source>
        <dbReference type="ARBA" id="ARBA00023186"/>
    </source>
</evidence>
<dbReference type="GO" id="GO:0006779">
    <property type="term" value="P:porphyrin-containing compound biosynthetic process"/>
    <property type="evidence" value="ECO:0007669"/>
    <property type="project" value="InterPro"/>
</dbReference>
<dbReference type="NCBIfam" id="TIGR00539">
    <property type="entry name" value="hemN_rel"/>
    <property type="match status" value="1"/>
</dbReference>
<dbReference type="AlphaFoldDB" id="A0A7T5UHM7"/>
<evidence type="ECO:0000256" key="5">
    <source>
        <dbReference type="ARBA" id="ARBA00022691"/>
    </source>
</evidence>
<dbReference type="GO" id="GO:0051539">
    <property type="term" value="F:4 iron, 4 sulfur cluster binding"/>
    <property type="evidence" value="ECO:0007669"/>
    <property type="project" value="UniProtKB-UniRule"/>
</dbReference>
<dbReference type="PANTHER" id="PTHR13932">
    <property type="entry name" value="COPROPORPHYRINIGEN III OXIDASE"/>
    <property type="match status" value="1"/>
</dbReference>